<dbReference type="AlphaFoldDB" id="A0A6L8MWG5"/>
<comment type="caution">
    <text evidence="3">The sequence shown here is derived from an EMBL/GenBank/DDBJ whole genome shotgun (WGS) entry which is preliminary data.</text>
</comment>
<evidence type="ECO:0000256" key="2">
    <source>
        <dbReference type="SAM" id="SignalP"/>
    </source>
</evidence>
<protein>
    <recommendedName>
        <fullName evidence="5">Lipoprotein</fullName>
    </recommendedName>
</protein>
<dbReference type="RefSeq" id="WP_160863954.1">
    <property type="nucleotide sequence ID" value="NZ_WNXH01000005.1"/>
</dbReference>
<feature type="region of interest" description="Disordered" evidence="1">
    <location>
        <begin position="26"/>
        <end position="47"/>
    </location>
</feature>
<reference evidence="3 4" key="1">
    <citation type="submission" date="2019-11" db="EMBL/GenBank/DDBJ databases">
        <title>Divergent Streptococcus suis from cattle.</title>
        <authorList>
            <person name="Williamson C."/>
        </authorList>
    </citation>
    <scope>NUCLEOTIDE SEQUENCE [LARGE SCALE GENOMIC DNA]</scope>
    <source>
        <strain evidence="3 4">10-36905</strain>
    </source>
</reference>
<proteinExistence type="predicted"/>
<feature type="chain" id="PRO_5026927954" description="Lipoprotein" evidence="2">
    <location>
        <begin position="26"/>
        <end position="156"/>
    </location>
</feature>
<organism evidence="3 4">
    <name type="scientific">Streptococcus suis</name>
    <dbReference type="NCBI Taxonomy" id="1307"/>
    <lineage>
        <taxon>Bacteria</taxon>
        <taxon>Bacillati</taxon>
        <taxon>Bacillota</taxon>
        <taxon>Bacilli</taxon>
        <taxon>Lactobacillales</taxon>
        <taxon>Streptococcaceae</taxon>
        <taxon>Streptococcus</taxon>
    </lineage>
</organism>
<evidence type="ECO:0008006" key="5">
    <source>
        <dbReference type="Google" id="ProtNLM"/>
    </source>
</evidence>
<dbReference type="EMBL" id="WNXH01000005">
    <property type="protein sequence ID" value="MYN69426.1"/>
    <property type="molecule type" value="Genomic_DNA"/>
</dbReference>
<evidence type="ECO:0000313" key="4">
    <source>
        <dbReference type="Proteomes" id="UP000483765"/>
    </source>
</evidence>
<sequence length="156" mass="17373">MKKLTKITLLSTALLTILVGCSSKSSEETTASSETVETTQSSSEEKVQAETVSFFAPGQYKEGTDIKPGSYYMVLTDLEHSSSDTEKNAYVSVYVKDSKGETKFNEGFIREIGKPYRITIEEGDILAFGDNYSPSGWNVSFFTDEDFKEYQSSEKK</sequence>
<gene>
    <name evidence="3" type="ORF">GLP18_04110</name>
</gene>
<evidence type="ECO:0000313" key="3">
    <source>
        <dbReference type="EMBL" id="MYN69426.1"/>
    </source>
</evidence>
<dbReference type="Proteomes" id="UP000483765">
    <property type="component" value="Unassembled WGS sequence"/>
</dbReference>
<evidence type="ECO:0000256" key="1">
    <source>
        <dbReference type="SAM" id="MobiDB-lite"/>
    </source>
</evidence>
<name>A0A6L8MWG5_STRSU</name>
<feature type="compositionally biased region" description="Low complexity" evidence="1">
    <location>
        <begin position="26"/>
        <end position="42"/>
    </location>
</feature>
<keyword evidence="2" id="KW-0732">Signal</keyword>
<dbReference type="PROSITE" id="PS51257">
    <property type="entry name" value="PROKAR_LIPOPROTEIN"/>
    <property type="match status" value="1"/>
</dbReference>
<feature type="signal peptide" evidence="2">
    <location>
        <begin position="1"/>
        <end position="25"/>
    </location>
</feature>
<accession>A0A6L8MWG5</accession>